<dbReference type="PANTHER" id="PTHR11860">
    <property type="entry name" value="POLYMERIC-IMMUNOGLOBULIN RECEPTOR"/>
    <property type="match status" value="1"/>
</dbReference>
<dbReference type="InterPro" id="IPR003599">
    <property type="entry name" value="Ig_sub"/>
</dbReference>
<dbReference type="InterPro" id="IPR013106">
    <property type="entry name" value="Ig_V-set"/>
</dbReference>
<dbReference type="SMART" id="SM00409">
    <property type="entry name" value="IG"/>
    <property type="match status" value="2"/>
</dbReference>
<keyword evidence="7" id="KW-1185">Reference proteome</keyword>
<sequence>MAFHLLIFVALLWTGVLGDVSTVKNLEVMEGHTVSIPCHYEPKYARYIKYWCRGSTFAYCKVLVRTDDVPPTKGNVSITDNPAELVFTVTMTSLREEDSAWYWCGVDIRGGRDDHAYVHVKVIHGVSVLKNEVSGEKGGSVTVQCLYSIKHSRSEKQWCRSGDWSTCMAAVSNRTVEHGRVRITDDGVSAFTVTVQKLESRDAGWYWCAVGHHQQESVRITVIDLRTVKDDTHTERRQGDGDMDGSELAVAINPPHLDSRTDGSKAAVLFSAVSKQVHMF</sequence>
<evidence type="ECO:0000313" key="7">
    <source>
        <dbReference type="Proteomes" id="UP000824540"/>
    </source>
</evidence>
<dbReference type="PROSITE" id="PS50835">
    <property type="entry name" value="IG_LIKE"/>
    <property type="match status" value="1"/>
</dbReference>
<dbReference type="EMBL" id="JAFBMS010000836">
    <property type="protein sequence ID" value="KAG9329950.1"/>
    <property type="molecule type" value="Genomic_DNA"/>
</dbReference>
<dbReference type="GO" id="GO:0004888">
    <property type="term" value="F:transmembrane signaling receptor activity"/>
    <property type="evidence" value="ECO:0007669"/>
    <property type="project" value="TreeGrafter"/>
</dbReference>
<keyword evidence="4" id="KW-0732">Signal</keyword>
<feature type="signal peptide" evidence="4">
    <location>
        <begin position="1"/>
        <end position="18"/>
    </location>
</feature>
<evidence type="ECO:0000256" key="1">
    <source>
        <dbReference type="ARBA" id="ARBA00004370"/>
    </source>
</evidence>
<dbReference type="InterPro" id="IPR036179">
    <property type="entry name" value="Ig-like_dom_sf"/>
</dbReference>
<dbReference type="InterPro" id="IPR007110">
    <property type="entry name" value="Ig-like_dom"/>
</dbReference>
<feature type="chain" id="PRO_5035831516" description="Ig-like domain-containing protein" evidence="4">
    <location>
        <begin position="19"/>
        <end position="280"/>
    </location>
</feature>
<evidence type="ECO:0000313" key="6">
    <source>
        <dbReference type="EMBL" id="KAG9329950.1"/>
    </source>
</evidence>
<evidence type="ECO:0000259" key="5">
    <source>
        <dbReference type="PROSITE" id="PS50835"/>
    </source>
</evidence>
<dbReference type="Proteomes" id="UP000824540">
    <property type="component" value="Unassembled WGS sequence"/>
</dbReference>
<name>A0A8T2MRZ1_9TELE</name>
<dbReference type="OrthoDB" id="8865476at2759"/>
<gene>
    <name evidence="6" type="ORF">JZ751_028521</name>
</gene>
<keyword evidence="3" id="KW-0472">Membrane</keyword>
<comment type="caution">
    <text evidence="6">The sequence shown here is derived from an EMBL/GenBank/DDBJ whole genome shotgun (WGS) entry which is preliminary data.</text>
</comment>
<evidence type="ECO:0000256" key="2">
    <source>
        <dbReference type="ARBA" id="ARBA00022692"/>
    </source>
</evidence>
<dbReference type="GO" id="GO:0005886">
    <property type="term" value="C:plasma membrane"/>
    <property type="evidence" value="ECO:0007669"/>
    <property type="project" value="TreeGrafter"/>
</dbReference>
<accession>A0A8T2MRZ1</accession>
<feature type="domain" description="Ig-like" evidence="5">
    <location>
        <begin position="124"/>
        <end position="221"/>
    </location>
</feature>
<dbReference type="InterPro" id="IPR050671">
    <property type="entry name" value="CD300_family_receptors"/>
</dbReference>
<dbReference type="PANTHER" id="PTHR11860:SF87">
    <property type="entry name" value="CMRF35-LIKE MOLECULE 8"/>
    <property type="match status" value="1"/>
</dbReference>
<comment type="subcellular location">
    <subcellularLocation>
        <location evidence="1">Membrane</location>
    </subcellularLocation>
</comment>
<dbReference type="AlphaFoldDB" id="A0A8T2MRZ1"/>
<proteinExistence type="predicted"/>
<dbReference type="InterPro" id="IPR013783">
    <property type="entry name" value="Ig-like_fold"/>
</dbReference>
<evidence type="ECO:0000256" key="3">
    <source>
        <dbReference type="ARBA" id="ARBA00023136"/>
    </source>
</evidence>
<dbReference type="Gene3D" id="2.60.40.10">
    <property type="entry name" value="Immunoglobulins"/>
    <property type="match status" value="2"/>
</dbReference>
<keyword evidence="2" id="KW-0812">Transmembrane</keyword>
<dbReference type="SUPFAM" id="SSF48726">
    <property type="entry name" value="Immunoglobulin"/>
    <property type="match status" value="2"/>
</dbReference>
<dbReference type="Pfam" id="PF07686">
    <property type="entry name" value="V-set"/>
    <property type="match status" value="2"/>
</dbReference>
<protein>
    <recommendedName>
        <fullName evidence="5">Ig-like domain-containing protein</fullName>
    </recommendedName>
</protein>
<dbReference type="CDD" id="cd05716">
    <property type="entry name" value="IgV_pIgR_like"/>
    <property type="match status" value="2"/>
</dbReference>
<evidence type="ECO:0000256" key="4">
    <source>
        <dbReference type="SAM" id="SignalP"/>
    </source>
</evidence>
<reference evidence="6" key="1">
    <citation type="thesis" date="2021" institute="BYU ScholarsArchive" country="Provo, UT, USA">
        <title>Applications of and Algorithms for Genome Assembly and Genomic Analyses with an Emphasis on Marine Teleosts.</title>
        <authorList>
            <person name="Pickett B.D."/>
        </authorList>
    </citation>
    <scope>NUCLEOTIDE SEQUENCE</scope>
    <source>
        <strain evidence="6">HI-2016</strain>
    </source>
</reference>
<organism evidence="6 7">
    <name type="scientific">Albula glossodonta</name>
    <name type="common">roundjaw bonefish</name>
    <dbReference type="NCBI Taxonomy" id="121402"/>
    <lineage>
        <taxon>Eukaryota</taxon>
        <taxon>Metazoa</taxon>
        <taxon>Chordata</taxon>
        <taxon>Craniata</taxon>
        <taxon>Vertebrata</taxon>
        <taxon>Euteleostomi</taxon>
        <taxon>Actinopterygii</taxon>
        <taxon>Neopterygii</taxon>
        <taxon>Teleostei</taxon>
        <taxon>Albuliformes</taxon>
        <taxon>Albulidae</taxon>
        <taxon>Albula</taxon>
    </lineage>
</organism>